<keyword evidence="2" id="KW-1185">Reference proteome</keyword>
<protein>
    <submittedName>
        <fullName evidence="1">Uncharacterized protein</fullName>
    </submittedName>
</protein>
<evidence type="ECO:0000313" key="1">
    <source>
        <dbReference type="EnsemblMetazoa" id="GPPI038818-PA"/>
    </source>
</evidence>
<reference evidence="2" key="1">
    <citation type="submission" date="2015-01" db="EMBL/GenBank/DDBJ databases">
        <authorList>
            <person name="Aksoy S."/>
            <person name="Warren W."/>
            <person name="Wilson R.K."/>
        </authorList>
    </citation>
    <scope>NUCLEOTIDE SEQUENCE [LARGE SCALE GENOMIC DNA]</scope>
    <source>
        <strain evidence="2">IAEA</strain>
    </source>
</reference>
<evidence type="ECO:0000313" key="2">
    <source>
        <dbReference type="Proteomes" id="UP000092460"/>
    </source>
</evidence>
<dbReference type="AlphaFoldDB" id="A0A1B0BS20"/>
<proteinExistence type="predicted"/>
<organism evidence="1 2">
    <name type="scientific">Glossina palpalis gambiensis</name>
    <dbReference type="NCBI Taxonomy" id="67801"/>
    <lineage>
        <taxon>Eukaryota</taxon>
        <taxon>Metazoa</taxon>
        <taxon>Ecdysozoa</taxon>
        <taxon>Arthropoda</taxon>
        <taxon>Hexapoda</taxon>
        <taxon>Insecta</taxon>
        <taxon>Pterygota</taxon>
        <taxon>Neoptera</taxon>
        <taxon>Endopterygota</taxon>
        <taxon>Diptera</taxon>
        <taxon>Brachycera</taxon>
        <taxon>Muscomorpha</taxon>
        <taxon>Hippoboscoidea</taxon>
        <taxon>Glossinidae</taxon>
        <taxon>Glossina</taxon>
    </lineage>
</organism>
<accession>A0A1B0BS20</accession>
<sequence length="311" mass="35699">MLYTHGGVKSVFNKYFSIHCNCLFKPSSSSSNVAVSKTLAKEIPIYKSLVCLAFNQELETKTYEIYYNRFWVANIVATELKYTLLAFEKRILLTLDLENDYNSNKTTEILKIWLRSITVQRDELRAGHVTTVPSTSCKLHYSNGICFWLVMYLHAYAKYVRDTAIQGTFRDAALGETLIDSSADSSPYVVSTKTHHALIRERCHDVFVGGLLSISSKLVYYPLLTIYFFIYSARNVRIVPKNDNKRFKWEASVRALMKGNSAYAASWVHDVCHLSIEQLHCVTFTHVLKLTFQSTIFIQVSCLALESRQRY</sequence>
<name>A0A1B0BS20_9MUSC</name>
<dbReference type="Proteomes" id="UP000092460">
    <property type="component" value="Unassembled WGS sequence"/>
</dbReference>
<dbReference type="EnsemblMetazoa" id="GPPI038818-RA">
    <property type="protein sequence ID" value="GPPI038818-PA"/>
    <property type="gene ID" value="GPPI038818"/>
</dbReference>
<dbReference type="VEuPathDB" id="VectorBase:GPPI038818"/>
<reference evidence="1" key="2">
    <citation type="submission" date="2020-05" db="UniProtKB">
        <authorList>
            <consortium name="EnsemblMetazoa"/>
        </authorList>
    </citation>
    <scope>IDENTIFICATION</scope>
    <source>
        <strain evidence="1">IAEA</strain>
    </source>
</reference>
<dbReference type="EMBL" id="JXJN01019450">
    <property type="status" value="NOT_ANNOTATED_CDS"/>
    <property type="molecule type" value="Genomic_DNA"/>
</dbReference>